<feature type="region of interest" description="Disordered" evidence="1">
    <location>
        <begin position="55"/>
        <end position="77"/>
    </location>
</feature>
<dbReference type="AlphaFoldDB" id="A0AAE1FV41"/>
<accession>A0AAE1FV41</accession>
<keyword evidence="3" id="KW-1185">Reference proteome</keyword>
<name>A0AAE1FV41_PETCI</name>
<evidence type="ECO:0000313" key="2">
    <source>
        <dbReference type="EMBL" id="KAK3881157.1"/>
    </source>
</evidence>
<protein>
    <submittedName>
        <fullName evidence="2">Uncharacterized protein</fullName>
    </submittedName>
</protein>
<comment type="caution">
    <text evidence="2">The sequence shown here is derived from an EMBL/GenBank/DDBJ whole genome shotgun (WGS) entry which is preliminary data.</text>
</comment>
<gene>
    <name evidence="2" type="ORF">Pcinc_014383</name>
</gene>
<organism evidence="2 3">
    <name type="scientific">Petrolisthes cinctipes</name>
    <name type="common">Flat porcelain crab</name>
    <dbReference type="NCBI Taxonomy" id="88211"/>
    <lineage>
        <taxon>Eukaryota</taxon>
        <taxon>Metazoa</taxon>
        <taxon>Ecdysozoa</taxon>
        <taxon>Arthropoda</taxon>
        <taxon>Crustacea</taxon>
        <taxon>Multicrustacea</taxon>
        <taxon>Malacostraca</taxon>
        <taxon>Eumalacostraca</taxon>
        <taxon>Eucarida</taxon>
        <taxon>Decapoda</taxon>
        <taxon>Pleocyemata</taxon>
        <taxon>Anomura</taxon>
        <taxon>Galatheoidea</taxon>
        <taxon>Porcellanidae</taxon>
        <taxon>Petrolisthes</taxon>
    </lineage>
</organism>
<evidence type="ECO:0000313" key="3">
    <source>
        <dbReference type="Proteomes" id="UP001286313"/>
    </source>
</evidence>
<sequence length="77" mass="8499">MLRIPKLTYASATSSTCLVITSAHTHNDVLHMLCISNNNTTPTMTSPLADDVLTYKEPQYPPPRRVLKAGPKETMDV</sequence>
<proteinExistence type="predicted"/>
<dbReference type="EMBL" id="JAWQEG010001251">
    <property type="protein sequence ID" value="KAK3881157.1"/>
    <property type="molecule type" value="Genomic_DNA"/>
</dbReference>
<reference evidence="2" key="1">
    <citation type="submission" date="2023-10" db="EMBL/GenBank/DDBJ databases">
        <title>Genome assemblies of two species of porcelain crab, Petrolisthes cinctipes and Petrolisthes manimaculis (Anomura: Porcellanidae).</title>
        <authorList>
            <person name="Angst P."/>
        </authorList>
    </citation>
    <scope>NUCLEOTIDE SEQUENCE</scope>
    <source>
        <strain evidence="2">PB745_01</strain>
        <tissue evidence="2">Gill</tissue>
    </source>
</reference>
<evidence type="ECO:0000256" key="1">
    <source>
        <dbReference type="SAM" id="MobiDB-lite"/>
    </source>
</evidence>
<dbReference type="Proteomes" id="UP001286313">
    <property type="component" value="Unassembled WGS sequence"/>
</dbReference>